<dbReference type="EMBL" id="JAALFG010000005">
    <property type="protein sequence ID" value="NGP19283.1"/>
    <property type="molecule type" value="Genomic_DNA"/>
</dbReference>
<keyword evidence="3" id="KW-1185">Reference proteome</keyword>
<dbReference type="RefSeq" id="WP_164535532.1">
    <property type="nucleotide sequence ID" value="NZ_JAALFG010000005.1"/>
</dbReference>
<evidence type="ECO:0000313" key="3">
    <source>
        <dbReference type="Proteomes" id="UP000474802"/>
    </source>
</evidence>
<organism evidence="2 3">
    <name type="scientific">Devosia aurantiaca</name>
    <dbReference type="NCBI Taxonomy" id="2714858"/>
    <lineage>
        <taxon>Bacteria</taxon>
        <taxon>Pseudomonadati</taxon>
        <taxon>Pseudomonadota</taxon>
        <taxon>Alphaproteobacteria</taxon>
        <taxon>Hyphomicrobiales</taxon>
        <taxon>Devosiaceae</taxon>
        <taxon>Devosia</taxon>
    </lineage>
</organism>
<dbReference type="AlphaFoldDB" id="A0A6M1SYB4"/>
<proteinExistence type="predicted"/>
<name>A0A6M1SYB4_9HYPH</name>
<sequence>MTDQLLTGGVSQLLSQGLLGVIVVFLLWYAGQLQKRLDAKDEAHKLEIAAERKLNADLQQSRLDDTKALVEVVGSARSAMQAILATLGKQP</sequence>
<keyword evidence="1" id="KW-0812">Transmembrane</keyword>
<evidence type="ECO:0000313" key="2">
    <source>
        <dbReference type="EMBL" id="NGP19283.1"/>
    </source>
</evidence>
<protein>
    <submittedName>
        <fullName evidence="2">Uncharacterized protein</fullName>
    </submittedName>
</protein>
<accession>A0A6M1SYB4</accession>
<comment type="caution">
    <text evidence="2">The sequence shown here is derived from an EMBL/GenBank/DDBJ whole genome shotgun (WGS) entry which is preliminary data.</text>
</comment>
<dbReference type="Proteomes" id="UP000474802">
    <property type="component" value="Unassembled WGS sequence"/>
</dbReference>
<feature type="transmembrane region" description="Helical" evidence="1">
    <location>
        <begin position="12"/>
        <end position="30"/>
    </location>
</feature>
<keyword evidence="1" id="KW-1133">Transmembrane helix</keyword>
<keyword evidence="1" id="KW-0472">Membrane</keyword>
<reference evidence="2 3" key="1">
    <citation type="submission" date="2020-02" db="EMBL/GenBank/DDBJ databases">
        <authorList>
            <person name="Khan S.A."/>
            <person name="Jeon C.O."/>
            <person name="Chun B.H."/>
        </authorList>
    </citation>
    <scope>NUCLEOTIDE SEQUENCE [LARGE SCALE GENOMIC DNA]</scope>
    <source>
        <strain evidence="2 3">H239</strain>
    </source>
</reference>
<reference evidence="2 3" key="2">
    <citation type="submission" date="2020-03" db="EMBL/GenBank/DDBJ databases">
        <title>Devosia chinhatensis sp. nov., isolated from a hexachlorocyclohexane (HCH) dump site in India.</title>
        <authorList>
            <person name="Kumar M."/>
            <person name="Lal R."/>
        </authorList>
    </citation>
    <scope>NUCLEOTIDE SEQUENCE [LARGE SCALE GENOMIC DNA]</scope>
    <source>
        <strain evidence="2 3">H239</strain>
    </source>
</reference>
<evidence type="ECO:0000256" key="1">
    <source>
        <dbReference type="SAM" id="Phobius"/>
    </source>
</evidence>
<gene>
    <name evidence="2" type="ORF">G5575_18040</name>
</gene>